<dbReference type="PANTHER" id="PTHR16222:SF12">
    <property type="entry name" value="ADP-RIBOSYLGLYCOHYDROLASE-RELATED"/>
    <property type="match status" value="1"/>
</dbReference>
<dbReference type="EMBL" id="QJJX01000025">
    <property type="protein sequence ID" value="PXX21021.1"/>
    <property type="molecule type" value="Genomic_DNA"/>
</dbReference>
<keyword evidence="1" id="KW-0479">Metal-binding</keyword>
<keyword evidence="1" id="KW-0460">Magnesium</keyword>
<dbReference type="GO" id="GO:0046872">
    <property type="term" value="F:metal ion binding"/>
    <property type="evidence" value="ECO:0007669"/>
    <property type="project" value="UniProtKB-KW"/>
</dbReference>
<dbReference type="InterPro" id="IPR050792">
    <property type="entry name" value="ADP-ribosylglycohydrolase"/>
</dbReference>
<feature type="binding site" evidence="1">
    <location>
        <position position="219"/>
    </location>
    <ligand>
        <name>Mg(2+)</name>
        <dbReference type="ChEBI" id="CHEBI:18420"/>
        <label>1</label>
    </ligand>
</feature>
<evidence type="ECO:0000313" key="2">
    <source>
        <dbReference type="EMBL" id="PXX21021.1"/>
    </source>
</evidence>
<dbReference type="AlphaFoldDB" id="A0A318I7G1"/>
<dbReference type="RefSeq" id="WP_232227141.1">
    <property type="nucleotide sequence ID" value="NZ_BAIZ01000003.1"/>
</dbReference>
<sequence length="413" mass="45857">MKDLLISVAVGDIAGMPYEFGNRTKNYNDVRLLTAKSTYTDDTVCTFACAESLLNHTDMATTLWSRCRMEKGRGYGGRFRQWLNHPHVTPAYNSFGNGSAMRVAAAGFMATTSSECIDLAISTAMPTHNHPEGLKGAVATALAIFYGMQSKGKTFIREKVLDVYYPQWSGCLYKDIQPDYRFDETCQISVPAALICFLESNDYTSCIKLAIALGGDADTLAAIAGPIAYAHYKYIPEELLKDAKNKLPKWMLDVSYAFDEHVNNTLLNVSLKTQIKPANEQTRVYNGIKRPLFTPEKITSLNYDEVFVFGSNSEGMHWGGAARTAYQHFGAIMGVSVGIQGQSYAIPTMEGGLESIRHFVNEFIQFARHNKHLFFFVTRIGCGFAGYTDNEIAPLFVAARNEENICLPKTFVS</sequence>
<feature type="binding site" evidence="1">
    <location>
        <position position="218"/>
    </location>
    <ligand>
        <name>Mg(2+)</name>
        <dbReference type="ChEBI" id="CHEBI:18420"/>
        <label>1</label>
    </ligand>
</feature>
<keyword evidence="3" id="KW-1185">Reference proteome</keyword>
<dbReference type="InterPro" id="IPR005502">
    <property type="entry name" value="Ribosyl_crysJ1"/>
</dbReference>
<dbReference type="Proteomes" id="UP000248314">
    <property type="component" value="Unassembled WGS sequence"/>
</dbReference>
<proteinExistence type="predicted"/>
<dbReference type="Gene3D" id="1.10.4080.10">
    <property type="entry name" value="ADP-ribosylation/Crystallin J1"/>
    <property type="match status" value="1"/>
</dbReference>
<reference evidence="2 3" key="1">
    <citation type="submission" date="2018-05" db="EMBL/GenBank/DDBJ databases">
        <title>Genomic Encyclopedia of Type Strains, Phase I: the one thousand microbial genomes (KMG-I) project.</title>
        <authorList>
            <person name="Kyrpides N."/>
        </authorList>
    </citation>
    <scope>NUCLEOTIDE SEQUENCE [LARGE SCALE GENOMIC DNA]</scope>
    <source>
        <strain evidence="2 3">DSM 15611</strain>
    </source>
</reference>
<dbReference type="GO" id="GO:0016787">
    <property type="term" value="F:hydrolase activity"/>
    <property type="evidence" value="ECO:0007669"/>
    <property type="project" value="UniProtKB-KW"/>
</dbReference>
<dbReference type="PANTHER" id="PTHR16222">
    <property type="entry name" value="ADP-RIBOSYLGLYCOHYDROLASE"/>
    <property type="match status" value="1"/>
</dbReference>
<gene>
    <name evidence="2" type="ORF">EJ73_02016</name>
</gene>
<feature type="binding site" evidence="1">
    <location>
        <position position="216"/>
    </location>
    <ligand>
        <name>Mg(2+)</name>
        <dbReference type="ChEBI" id="CHEBI:18420"/>
        <label>1</label>
    </ligand>
</feature>
<dbReference type="SUPFAM" id="SSF101478">
    <property type="entry name" value="ADP-ribosylglycohydrolase"/>
    <property type="match status" value="1"/>
</dbReference>
<organism evidence="2 3">
    <name type="scientific">Hoylesella shahii DSM 15611 = JCM 12083</name>
    <dbReference type="NCBI Taxonomy" id="1122991"/>
    <lineage>
        <taxon>Bacteria</taxon>
        <taxon>Pseudomonadati</taxon>
        <taxon>Bacteroidota</taxon>
        <taxon>Bacteroidia</taxon>
        <taxon>Bacteroidales</taxon>
        <taxon>Prevotellaceae</taxon>
        <taxon>Hoylesella</taxon>
    </lineage>
</organism>
<accession>A0A318I7G1</accession>
<dbReference type="Pfam" id="PF03747">
    <property type="entry name" value="ADP_ribosyl_GH"/>
    <property type="match status" value="1"/>
</dbReference>
<dbReference type="InterPro" id="IPR036705">
    <property type="entry name" value="Ribosyl_crysJ1_sf"/>
</dbReference>
<feature type="binding site" evidence="1">
    <location>
        <position position="41"/>
    </location>
    <ligand>
        <name>Mg(2+)</name>
        <dbReference type="ChEBI" id="CHEBI:18420"/>
        <label>1</label>
    </ligand>
</feature>
<comment type="caution">
    <text evidence="2">The sequence shown here is derived from an EMBL/GenBank/DDBJ whole genome shotgun (WGS) entry which is preliminary data.</text>
</comment>
<feature type="binding site" evidence="1">
    <location>
        <position position="42"/>
    </location>
    <ligand>
        <name>Mg(2+)</name>
        <dbReference type="ChEBI" id="CHEBI:18420"/>
        <label>1</label>
    </ligand>
</feature>
<protein>
    <submittedName>
        <fullName evidence="2">ADP-ribosylglycohydrolase</fullName>
    </submittedName>
</protein>
<keyword evidence="2" id="KW-0378">Hydrolase</keyword>
<evidence type="ECO:0000313" key="3">
    <source>
        <dbReference type="Proteomes" id="UP000248314"/>
    </source>
</evidence>
<name>A0A318I7G1_9BACT</name>
<feature type="binding site" evidence="1">
    <location>
        <position position="40"/>
    </location>
    <ligand>
        <name>Mg(2+)</name>
        <dbReference type="ChEBI" id="CHEBI:18420"/>
        <label>1</label>
    </ligand>
</feature>
<evidence type="ECO:0000256" key="1">
    <source>
        <dbReference type="PIRSR" id="PIRSR605502-1"/>
    </source>
</evidence>
<comment type="cofactor">
    <cofactor evidence="1">
        <name>Mg(2+)</name>
        <dbReference type="ChEBI" id="CHEBI:18420"/>
    </cofactor>
    <text evidence="1">Binds 2 magnesium ions per subunit.</text>
</comment>